<feature type="domain" description="Glycosyl transferase family 1" evidence="1">
    <location>
        <begin position="202"/>
        <end position="358"/>
    </location>
</feature>
<sequence>MRVLHVIPSVSPRDGGPSYAIVMMERALSALGVAVTTLSTDHGLTRPGPPLTDNSAPFRNARRIYARKWTNAYKFAPGLVPIIFRSVSDYHVVHIHALFTFASTIAAWAARVRGVPYVVRPLGTLSDYGMHARRRLLKRLSVALIEKAILRNAAVVHFTSDVERREAEELGLTFRGVVVPLGVEAPAIVLQHPALVHLQHCNRRLVLFLSRLDPKKNIEALIDAFAFSPMLRAGSALLIAGSGSSSYVDELKARSKDRGIADLVVWLGHVEGDAKAAALHAADVFVLPSFSENFGIAAAEALFAGLPCVLAEGVAIAEDVARAGAGIVVLPKAAEVAQALESLLDDEAKRRSMANRARIFAEDTYSSRVMGQRLIEIYQNVRTPRRTTAD</sequence>
<evidence type="ECO:0000259" key="1">
    <source>
        <dbReference type="Pfam" id="PF00534"/>
    </source>
</evidence>
<dbReference type="AlphaFoldDB" id="A0A1I7NDD7"/>
<organism evidence="3 4">
    <name type="scientific">Hyphomicrobium facile</name>
    <dbReference type="NCBI Taxonomy" id="51670"/>
    <lineage>
        <taxon>Bacteria</taxon>
        <taxon>Pseudomonadati</taxon>
        <taxon>Pseudomonadota</taxon>
        <taxon>Alphaproteobacteria</taxon>
        <taxon>Hyphomicrobiales</taxon>
        <taxon>Hyphomicrobiaceae</taxon>
        <taxon>Hyphomicrobium</taxon>
    </lineage>
</organism>
<dbReference type="InterPro" id="IPR050194">
    <property type="entry name" value="Glycosyltransferase_grp1"/>
</dbReference>
<dbReference type="Gene3D" id="3.40.50.2000">
    <property type="entry name" value="Glycogen Phosphorylase B"/>
    <property type="match status" value="2"/>
</dbReference>
<gene>
    <name evidence="3" type="ORF">SAMN04488557_1694</name>
</gene>
<dbReference type="EMBL" id="FPCH01000002">
    <property type="protein sequence ID" value="SFV32697.1"/>
    <property type="molecule type" value="Genomic_DNA"/>
</dbReference>
<dbReference type="Pfam" id="PF00534">
    <property type="entry name" value="Glycos_transf_1"/>
    <property type="match status" value="1"/>
</dbReference>
<dbReference type="STRING" id="51670.SAMN04488557_1694"/>
<keyword evidence="4" id="KW-1185">Reference proteome</keyword>
<accession>A0A1I7NDD7</accession>
<dbReference type="PANTHER" id="PTHR45947:SF3">
    <property type="entry name" value="SULFOQUINOVOSYL TRANSFERASE SQD2"/>
    <property type="match status" value="1"/>
</dbReference>
<feature type="domain" description="Glycosyltransferase subfamily 4-like N-terminal" evidence="2">
    <location>
        <begin position="15"/>
        <end position="182"/>
    </location>
</feature>
<keyword evidence="3" id="KW-0808">Transferase</keyword>
<dbReference type="SUPFAM" id="SSF53756">
    <property type="entry name" value="UDP-Glycosyltransferase/glycogen phosphorylase"/>
    <property type="match status" value="1"/>
</dbReference>
<dbReference type="InterPro" id="IPR001296">
    <property type="entry name" value="Glyco_trans_1"/>
</dbReference>
<dbReference type="Proteomes" id="UP000199423">
    <property type="component" value="Unassembled WGS sequence"/>
</dbReference>
<protein>
    <submittedName>
        <fullName evidence="3">Glycosyltransferase involved in cell wall bisynthesis</fullName>
    </submittedName>
</protein>
<dbReference type="PANTHER" id="PTHR45947">
    <property type="entry name" value="SULFOQUINOVOSYL TRANSFERASE SQD2"/>
    <property type="match status" value="1"/>
</dbReference>
<dbReference type="Pfam" id="PF13579">
    <property type="entry name" value="Glyco_trans_4_4"/>
    <property type="match status" value="1"/>
</dbReference>
<proteinExistence type="predicted"/>
<reference evidence="4" key="1">
    <citation type="submission" date="2016-10" db="EMBL/GenBank/DDBJ databases">
        <authorList>
            <person name="Varghese N."/>
            <person name="Submissions S."/>
        </authorList>
    </citation>
    <scope>NUCLEOTIDE SEQUENCE [LARGE SCALE GENOMIC DNA]</scope>
    <source>
        <strain evidence="4">DSM 1565</strain>
    </source>
</reference>
<evidence type="ECO:0000313" key="3">
    <source>
        <dbReference type="EMBL" id="SFV32697.1"/>
    </source>
</evidence>
<evidence type="ECO:0000313" key="4">
    <source>
        <dbReference type="Proteomes" id="UP000199423"/>
    </source>
</evidence>
<evidence type="ECO:0000259" key="2">
    <source>
        <dbReference type="Pfam" id="PF13579"/>
    </source>
</evidence>
<dbReference type="InterPro" id="IPR028098">
    <property type="entry name" value="Glyco_trans_4-like_N"/>
</dbReference>
<dbReference type="GO" id="GO:0016757">
    <property type="term" value="F:glycosyltransferase activity"/>
    <property type="evidence" value="ECO:0007669"/>
    <property type="project" value="InterPro"/>
</dbReference>
<name>A0A1I7NDD7_9HYPH</name>